<keyword evidence="2" id="KW-0732">Signal</keyword>
<dbReference type="EMBL" id="JANIBC010000004">
    <property type="protein sequence ID" value="MCQ8185198.1"/>
    <property type="molecule type" value="Genomic_DNA"/>
</dbReference>
<accession>A0A9X2L8T5</accession>
<protein>
    <submittedName>
        <fullName evidence="3">VPLPA-CTERM sorting domain-containing protein</fullName>
    </submittedName>
</protein>
<feature type="transmembrane region" description="Helical" evidence="1">
    <location>
        <begin position="164"/>
        <end position="181"/>
    </location>
</feature>
<dbReference type="RefSeq" id="WP_256619066.1">
    <property type="nucleotide sequence ID" value="NZ_JANIBC010000004.1"/>
</dbReference>
<evidence type="ECO:0000256" key="1">
    <source>
        <dbReference type="SAM" id="Phobius"/>
    </source>
</evidence>
<gene>
    <name evidence="3" type="ORF">NOG11_07305</name>
</gene>
<comment type="caution">
    <text evidence="3">The sequence shown here is derived from an EMBL/GenBank/DDBJ whole genome shotgun (WGS) entry which is preliminary data.</text>
</comment>
<name>A0A9X2L8T5_9PROT</name>
<sequence>MKHLLASAAALATLLGANAGAAIVSAEADCDITGTNPNGIQCGTNDRRDLSNVEFSSTGDGDFFSLGLGGSATFEVDPAFNNGGVMIEVTNGSRSNYVETVTIAVSADNITFTDIGTFDNSQGLTSFSFNVPGGPFSFIRFTDETTGIPNGDGFDIDAFSVQAVPVPAAALLMPLGLAALARRKRKA</sequence>
<proteinExistence type="predicted"/>
<keyword evidence="1" id="KW-1133">Transmembrane helix</keyword>
<organism evidence="3 4">
    <name type="scientific">Parvularcula maris</name>
    <dbReference type="NCBI Taxonomy" id="2965077"/>
    <lineage>
        <taxon>Bacteria</taxon>
        <taxon>Pseudomonadati</taxon>
        <taxon>Pseudomonadota</taxon>
        <taxon>Alphaproteobacteria</taxon>
        <taxon>Parvularculales</taxon>
        <taxon>Parvularculaceae</taxon>
        <taxon>Parvularcula</taxon>
    </lineage>
</organism>
<keyword evidence="1" id="KW-0812">Transmembrane</keyword>
<dbReference type="AlphaFoldDB" id="A0A9X2L8T5"/>
<evidence type="ECO:0000313" key="3">
    <source>
        <dbReference type="EMBL" id="MCQ8185198.1"/>
    </source>
</evidence>
<dbReference type="Gene3D" id="2.60.120.260">
    <property type="entry name" value="Galactose-binding domain-like"/>
    <property type="match status" value="1"/>
</dbReference>
<evidence type="ECO:0000313" key="4">
    <source>
        <dbReference type="Proteomes" id="UP001142610"/>
    </source>
</evidence>
<keyword evidence="4" id="KW-1185">Reference proteome</keyword>
<reference evidence="3" key="1">
    <citation type="submission" date="2022-07" db="EMBL/GenBank/DDBJ databases">
        <title>Parvularcula maris sp. nov., an algicidal bacterium isolated from seawater.</title>
        <authorList>
            <person name="Li F."/>
        </authorList>
    </citation>
    <scope>NUCLEOTIDE SEQUENCE</scope>
    <source>
        <strain evidence="3">BGMRC 0090</strain>
    </source>
</reference>
<dbReference type="Proteomes" id="UP001142610">
    <property type="component" value="Unassembled WGS sequence"/>
</dbReference>
<keyword evidence="1" id="KW-0472">Membrane</keyword>
<feature type="signal peptide" evidence="2">
    <location>
        <begin position="1"/>
        <end position="21"/>
    </location>
</feature>
<feature type="chain" id="PRO_5040769636" evidence="2">
    <location>
        <begin position="22"/>
        <end position="187"/>
    </location>
</feature>
<evidence type="ECO:0000256" key="2">
    <source>
        <dbReference type="SAM" id="SignalP"/>
    </source>
</evidence>